<comment type="caution">
    <text evidence="2">The sequence shown here is derived from an EMBL/GenBank/DDBJ whole genome shotgun (WGS) entry which is preliminary data.</text>
</comment>
<keyword evidence="2" id="KW-0418">Kinase</keyword>
<dbReference type="PANTHER" id="PTHR21310:SF51">
    <property type="entry name" value="AMINOGLYCOSIDE PHOSPHOTRANSFERASE DOMAIN-CONTAINING PROTEIN"/>
    <property type="match status" value="1"/>
</dbReference>
<keyword evidence="2" id="KW-0808">Transferase</keyword>
<keyword evidence="3" id="KW-1185">Reference proteome</keyword>
<dbReference type="OrthoDB" id="10003767at2759"/>
<dbReference type="GO" id="GO:0016301">
    <property type="term" value="F:kinase activity"/>
    <property type="evidence" value="ECO:0007669"/>
    <property type="project" value="UniProtKB-KW"/>
</dbReference>
<dbReference type="Gene3D" id="3.90.1200.10">
    <property type="match status" value="1"/>
</dbReference>
<dbReference type="InterPro" id="IPR051678">
    <property type="entry name" value="AGP_Transferase"/>
</dbReference>
<feature type="domain" description="Aminoglycoside phosphotransferase" evidence="1">
    <location>
        <begin position="53"/>
        <end position="259"/>
    </location>
</feature>
<sequence length="381" mass="42641">MSPSDSTAMLSGGKLVARKRGSFNIVHIVELDTITLVIRVPVTGWGGEMTPAVKDAMDSQVATMRLVRNKTKIPVPEIYAYDTSAENKIGAPYICMSFIPGKTVSEVWFEDPDSGTLTREELRLRILTSLAQTMAKFSGLTFDKIGSIREDASGSTVIGPVLDYIQQKDETYHVTASGPFDSTSAYLTATYVEDSVDDEFGRGARMVLDVAMACLPMDGSPPGFVLCAPDFNSQNIMADDEGNITALIDWDFAQTMPRHLGYSRYPGWITRDWDLLTYGWPVNSDVEDSPEALERYRAHDNTEMGKALNWEGDWKFTEKSHITEAIWIAAQNELPRLRICNKIVQTVVALYRLGRMRGDEDFDWDTFKATLKRWLGVDELD</sequence>
<dbReference type="Gene3D" id="3.30.200.20">
    <property type="entry name" value="Phosphorylase Kinase, domain 1"/>
    <property type="match status" value="1"/>
</dbReference>
<dbReference type="EMBL" id="JAGPYM010000016">
    <property type="protein sequence ID" value="KAH6886251.1"/>
    <property type="molecule type" value="Genomic_DNA"/>
</dbReference>
<dbReference type="Proteomes" id="UP000777438">
    <property type="component" value="Unassembled WGS sequence"/>
</dbReference>
<name>A0A9P8W3E7_9HYPO</name>
<proteinExistence type="predicted"/>
<dbReference type="AlphaFoldDB" id="A0A9P8W3E7"/>
<dbReference type="InterPro" id="IPR002575">
    <property type="entry name" value="Aminoglycoside_PTrfase"/>
</dbReference>
<evidence type="ECO:0000259" key="1">
    <source>
        <dbReference type="Pfam" id="PF01636"/>
    </source>
</evidence>
<dbReference type="PANTHER" id="PTHR21310">
    <property type="entry name" value="AMINOGLYCOSIDE PHOSPHOTRANSFERASE-RELATED-RELATED"/>
    <property type="match status" value="1"/>
</dbReference>
<accession>A0A9P8W3E7</accession>
<evidence type="ECO:0000313" key="3">
    <source>
        <dbReference type="Proteomes" id="UP000777438"/>
    </source>
</evidence>
<protein>
    <submittedName>
        <fullName evidence="2">Kinase-like domain-containing protein</fullName>
    </submittedName>
</protein>
<gene>
    <name evidence="2" type="ORF">B0T10DRAFT_530483</name>
</gene>
<reference evidence="2 3" key="1">
    <citation type="journal article" date="2021" name="Nat. Commun.">
        <title>Genetic determinants of endophytism in the Arabidopsis root mycobiome.</title>
        <authorList>
            <person name="Mesny F."/>
            <person name="Miyauchi S."/>
            <person name="Thiergart T."/>
            <person name="Pickel B."/>
            <person name="Atanasova L."/>
            <person name="Karlsson M."/>
            <person name="Huettel B."/>
            <person name="Barry K.W."/>
            <person name="Haridas S."/>
            <person name="Chen C."/>
            <person name="Bauer D."/>
            <person name="Andreopoulos W."/>
            <person name="Pangilinan J."/>
            <person name="LaButti K."/>
            <person name="Riley R."/>
            <person name="Lipzen A."/>
            <person name="Clum A."/>
            <person name="Drula E."/>
            <person name="Henrissat B."/>
            <person name="Kohler A."/>
            <person name="Grigoriev I.V."/>
            <person name="Martin F.M."/>
            <person name="Hacquard S."/>
        </authorList>
    </citation>
    <scope>NUCLEOTIDE SEQUENCE [LARGE SCALE GENOMIC DNA]</scope>
    <source>
        <strain evidence="2 3">MPI-CAGE-CH-0241</strain>
    </source>
</reference>
<dbReference type="Pfam" id="PF01636">
    <property type="entry name" value="APH"/>
    <property type="match status" value="1"/>
</dbReference>
<dbReference type="InterPro" id="IPR011009">
    <property type="entry name" value="Kinase-like_dom_sf"/>
</dbReference>
<organism evidence="2 3">
    <name type="scientific">Thelonectria olida</name>
    <dbReference type="NCBI Taxonomy" id="1576542"/>
    <lineage>
        <taxon>Eukaryota</taxon>
        <taxon>Fungi</taxon>
        <taxon>Dikarya</taxon>
        <taxon>Ascomycota</taxon>
        <taxon>Pezizomycotina</taxon>
        <taxon>Sordariomycetes</taxon>
        <taxon>Hypocreomycetidae</taxon>
        <taxon>Hypocreales</taxon>
        <taxon>Nectriaceae</taxon>
        <taxon>Thelonectria</taxon>
    </lineage>
</organism>
<evidence type="ECO:0000313" key="2">
    <source>
        <dbReference type="EMBL" id="KAH6886251.1"/>
    </source>
</evidence>
<dbReference type="SUPFAM" id="SSF56112">
    <property type="entry name" value="Protein kinase-like (PK-like)"/>
    <property type="match status" value="1"/>
</dbReference>